<keyword evidence="3" id="KW-1185">Reference proteome</keyword>
<comment type="caution">
    <text evidence="2">The sequence shown here is derived from an EMBL/GenBank/DDBJ whole genome shotgun (WGS) entry which is preliminary data.</text>
</comment>
<sequence length="298" mass="32687">MGLSRNPEIVDQYILDVPTTPLRIAICLPFEVNRAVSDVRSTIWYEFPDSPLDTSVENSSRAIPSCAAAAQGTRAGRRARSRGSCCARCSLSTRRNRVLAREQRHCPRGLRVGRACRCEQVPPRHRPQHGYSRAVHVVHAVVPPLGRHIRLPVPVPVPAALARAHAGHQHQARARHQQRRARAPLRRALSLRLCRLAPPYDASDSDSDAEATPVVEHPATRLRAHPVSLPDSPAATPELCIDACETGSATIKTTTSDVMFNNSRTINRPAKIEVSRAVDSDTDAEPDVFDAHSMGNHT</sequence>
<reference evidence="2" key="1">
    <citation type="submission" date="2023-03" db="EMBL/GenBank/DDBJ databases">
        <title>Massive genome expansion in bonnet fungi (Mycena s.s.) driven by repeated elements and novel gene families across ecological guilds.</title>
        <authorList>
            <consortium name="Lawrence Berkeley National Laboratory"/>
            <person name="Harder C.B."/>
            <person name="Miyauchi S."/>
            <person name="Viragh M."/>
            <person name="Kuo A."/>
            <person name="Thoen E."/>
            <person name="Andreopoulos B."/>
            <person name="Lu D."/>
            <person name="Skrede I."/>
            <person name="Drula E."/>
            <person name="Henrissat B."/>
            <person name="Morin E."/>
            <person name="Kohler A."/>
            <person name="Barry K."/>
            <person name="LaButti K."/>
            <person name="Morin E."/>
            <person name="Salamov A."/>
            <person name="Lipzen A."/>
            <person name="Mereny Z."/>
            <person name="Hegedus B."/>
            <person name="Baldrian P."/>
            <person name="Stursova M."/>
            <person name="Weitz H."/>
            <person name="Taylor A."/>
            <person name="Grigoriev I.V."/>
            <person name="Nagy L.G."/>
            <person name="Martin F."/>
            <person name="Kauserud H."/>
        </authorList>
    </citation>
    <scope>NUCLEOTIDE SEQUENCE</scope>
    <source>
        <strain evidence="2">9144</strain>
    </source>
</reference>
<evidence type="ECO:0000313" key="3">
    <source>
        <dbReference type="Proteomes" id="UP001219525"/>
    </source>
</evidence>
<gene>
    <name evidence="2" type="ORF">GGX14DRAFT_566082</name>
</gene>
<evidence type="ECO:0000313" key="2">
    <source>
        <dbReference type="EMBL" id="KAJ7209579.1"/>
    </source>
</evidence>
<accession>A0AAD6YB99</accession>
<protein>
    <submittedName>
        <fullName evidence="2">Uncharacterized protein</fullName>
    </submittedName>
</protein>
<proteinExistence type="predicted"/>
<feature type="region of interest" description="Disordered" evidence="1">
    <location>
        <begin position="276"/>
        <end position="298"/>
    </location>
</feature>
<evidence type="ECO:0000256" key="1">
    <source>
        <dbReference type="SAM" id="MobiDB-lite"/>
    </source>
</evidence>
<organism evidence="2 3">
    <name type="scientific">Mycena pura</name>
    <dbReference type="NCBI Taxonomy" id="153505"/>
    <lineage>
        <taxon>Eukaryota</taxon>
        <taxon>Fungi</taxon>
        <taxon>Dikarya</taxon>
        <taxon>Basidiomycota</taxon>
        <taxon>Agaricomycotina</taxon>
        <taxon>Agaricomycetes</taxon>
        <taxon>Agaricomycetidae</taxon>
        <taxon>Agaricales</taxon>
        <taxon>Marasmiineae</taxon>
        <taxon>Mycenaceae</taxon>
        <taxon>Mycena</taxon>
    </lineage>
</organism>
<dbReference type="AlphaFoldDB" id="A0AAD6YB99"/>
<name>A0AAD6YB99_9AGAR</name>
<dbReference type="Proteomes" id="UP001219525">
    <property type="component" value="Unassembled WGS sequence"/>
</dbReference>
<dbReference type="EMBL" id="JARJCW010000030">
    <property type="protein sequence ID" value="KAJ7209579.1"/>
    <property type="molecule type" value="Genomic_DNA"/>
</dbReference>